<dbReference type="Gene3D" id="3.10.580.10">
    <property type="entry name" value="CBS-domain"/>
    <property type="match status" value="1"/>
</dbReference>
<dbReference type="InterPro" id="IPR001387">
    <property type="entry name" value="Cro/C1-type_HTH"/>
</dbReference>
<dbReference type="InterPro" id="IPR046342">
    <property type="entry name" value="CBS_dom_sf"/>
</dbReference>
<dbReference type="Pfam" id="PF00571">
    <property type="entry name" value="CBS"/>
    <property type="match status" value="1"/>
</dbReference>
<dbReference type="SUPFAM" id="SSF54631">
    <property type="entry name" value="CBS-domain pair"/>
    <property type="match status" value="1"/>
</dbReference>
<evidence type="ECO:0000313" key="3">
    <source>
        <dbReference type="EMBL" id="GAI24000.1"/>
    </source>
</evidence>
<dbReference type="InterPro" id="IPR050807">
    <property type="entry name" value="TransReg_Diox_bact_type"/>
</dbReference>
<protein>
    <recommendedName>
        <fullName evidence="2">HTH cro/C1-type domain-containing protein</fullName>
    </recommendedName>
</protein>
<dbReference type="SMART" id="SM00530">
    <property type="entry name" value="HTH_XRE"/>
    <property type="match status" value="1"/>
</dbReference>
<dbReference type="EMBL" id="BARV01022786">
    <property type="protein sequence ID" value="GAI24000.1"/>
    <property type="molecule type" value="Genomic_DNA"/>
</dbReference>
<dbReference type="AlphaFoldDB" id="X1NB26"/>
<dbReference type="SUPFAM" id="SSF47413">
    <property type="entry name" value="lambda repressor-like DNA-binding domains"/>
    <property type="match status" value="1"/>
</dbReference>
<dbReference type="CDD" id="cd00093">
    <property type="entry name" value="HTH_XRE"/>
    <property type="match status" value="1"/>
</dbReference>
<dbReference type="PANTHER" id="PTHR46797:SF1">
    <property type="entry name" value="METHYLPHOSPHONATE SYNTHASE"/>
    <property type="match status" value="1"/>
</dbReference>
<reference evidence="3" key="1">
    <citation type="journal article" date="2014" name="Front. Microbiol.">
        <title>High frequency of phylogenetically diverse reductive dehalogenase-homologous genes in deep subseafloor sedimentary metagenomes.</title>
        <authorList>
            <person name="Kawai M."/>
            <person name="Futagami T."/>
            <person name="Toyoda A."/>
            <person name="Takaki Y."/>
            <person name="Nishi S."/>
            <person name="Hori S."/>
            <person name="Arai W."/>
            <person name="Tsubouchi T."/>
            <person name="Morono Y."/>
            <person name="Uchiyama I."/>
            <person name="Ito T."/>
            <person name="Fujiyama A."/>
            <person name="Inagaki F."/>
            <person name="Takami H."/>
        </authorList>
    </citation>
    <scope>NUCLEOTIDE SEQUENCE</scope>
    <source>
        <strain evidence="3">Expedition CK06-06</strain>
    </source>
</reference>
<keyword evidence="1" id="KW-0238">DNA-binding</keyword>
<accession>X1NB26</accession>
<dbReference type="GO" id="GO:0003677">
    <property type="term" value="F:DNA binding"/>
    <property type="evidence" value="ECO:0007669"/>
    <property type="project" value="UniProtKB-KW"/>
</dbReference>
<dbReference type="GO" id="GO:0003700">
    <property type="term" value="F:DNA-binding transcription factor activity"/>
    <property type="evidence" value="ECO:0007669"/>
    <property type="project" value="TreeGrafter"/>
</dbReference>
<dbReference type="Pfam" id="PF01381">
    <property type="entry name" value="HTH_3"/>
    <property type="match status" value="1"/>
</dbReference>
<dbReference type="InterPro" id="IPR010982">
    <property type="entry name" value="Lambda_DNA-bd_dom_sf"/>
</dbReference>
<name>X1NB26_9ZZZZ</name>
<proteinExistence type="predicted"/>
<gene>
    <name evidence="3" type="ORF">S06H3_37494</name>
</gene>
<dbReference type="InterPro" id="IPR000644">
    <property type="entry name" value="CBS_dom"/>
</dbReference>
<dbReference type="PROSITE" id="PS50943">
    <property type="entry name" value="HTH_CROC1"/>
    <property type="match status" value="1"/>
</dbReference>
<dbReference type="Gene3D" id="1.10.260.40">
    <property type="entry name" value="lambda repressor-like DNA-binding domains"/>
    <property type="match status" value="1"/>
</dbReference>
<evidence type="ECO:0000259" key="2">
    <source>
        <dbReference type="PROSITE" id="PS50943"/>
    </source>
</evidence>
<organism evidence="3">
    <name type="scientific">marine sediment metagenome</name>
    <dbReference type="NCBI Taxonomy" id="412755"/>
    <lineage>
        <taxon>unclassified sequences</taxon>
        <taxon>metagenomes</taxon>
        <taxon>ecological metagenomes</taxon>
    </lineage>
</organism>
<sequence length="114" mass="12723">MLDELERIKQIRQKLGLTQIQLAKIANVSQSLITKIERGNVDPSYSIARKIFTVLEEQIATSQNKMVAKDICSKGMVLIKSDDTIDKAIKLMKKHAISQMPITKDNIIVGGISE</sequence>
<feature type="non-terminal residue" evidence="3">
    <location>
        <position position="114"/>
    </location>
</feature>
<feature type="domain" description="HTH cro/C1-type" evidence="2">
    <location>
        <begin position="8"/>
        <end position="62"/>
    </location>
</feature>
<dbReference type="GO" id="GO:0005829">
    <property type="term" value="C:cytosol"/>
    <property type="evidence" value="ECO:0007669"/>
    <property type="project" value="TreeGrafter"/>
</dbReference>
<comment type="caution">
    <text evidence="3">The sequence shown here is derived from an EMBL/GenBank/DDBJ whole genome shotgun (WGS) entry which is preliminary data.</text>
</comment>
<dbReference type="PANTHER" id="PTHR46797">
    <property type="entry name" value="HTH-TYPE TRANSCRIPTIONAL REGULATOR"/>
    <property type="match status" value="1"/>
</dbReference>
<evidence type="ECO:0000256" key="1">
    <source>
        <dbReference type="ARBA" id="ARBA00023125"/>
    </source>
</evidence>